<proteinExistence type="predicted"/>
<protein>
    <submittedName>
        <fullName evidence="1">Uncharacterized protein</fullName>
    </submittedName>
</protein>
<accession>A0A8J3PTC1</accession>
<organism evidence="1 2">
    <name type="scientific">Planotetraspora kaengkrachanensis</name>
    <dbReference type="NCBI Taxonomy" id="575193"/>
    <lineage>
        <taxon>Bacteria</taxon>
        <taxon>Bacillati</taxon>
        <taxon>Actinomycetota</taxon>
        <taxon>Actinomycetes</taxon>
        <taxon>Streptosporangiales</taxon>
        <taxon>Streptosporangiaceae</taxon>
        <taxon>Planotetraspora</taxon>
    </lineage>
</organism>
<comment type="caution">
    <text evidence="1">The sequence shown here is derived from an EMBL/GenBank/DDBJ whole genome shotgun (WGS) entry which is preliminary data.</text>
</comment>
<gene>
    <name evidence="1" type="ORF">Pka01_26980</name>
</gene>
<sequence length="69" mass="7189">MAVIVDATLKSGSIAESCRGARVSGGLSHRRPKIVVDQVSPESIRAAVLDVACRAFEVHVLTVGTCAIN</sequence>
<evidence type="ECO:0000313" key="1">
    <source>
        <dbReference type="EMBL" id="GIG79571.1"/>
    </source>
</evidence>
<dbReference type="AlphaFoldDB" id="A0A8J3PTC1"/>
<dbReference type="EMBL" id="BONV01000009">
    <property type="protein sequence ID" value="GIG79571.1"/>
    <property type="molecule type" value="Genomic_DNA"/>
</dbReference>
<keyword evidence="2" id="KW-1185">Reference proteome</keyword>
<dbReference type="Proteomes" id="UP000630097">
    <property type="component" value="Unassembled WGS sequence"/>
</dbReference>
<reference evidence="1 2" key="1">
    <citation type="submission" date="2021-01" db="EMBL/GenBank/DDBJ databases">
        <title>Whole genome shotgun sequence of Planotetraspora kaengkrachanensis NBRC 104272.</title>
        <authorList>
            <person name="Komaki H."/>
            <person name="Tamura T."/>
        </authorList>
    </citation>
    <scope>NUCLEOTIDE SEQUENCE [LARGE SCALE GENOMIC DNA]</scope>
    <source>
        <strain evidence="1 2">NBRC 104272</strain>
    </source>
</reference>
<name>A0A8J3PTC1_9ACTN</name>
<evidence type="ECO:0000313" key="2">
    <source>
        <dbReference type="Proteomes" id="UP000630097"/>
    </source>
</evidence>